<feature type="region of interest" description="Disordered" evidence="1">
    <location>
        <begin position="111"/>
        <end position="167"/>
    </location>
</feature>
<reference evidence="2" key="1">
    <citation type="journal article" date="2015" name="PLoS Negl. Trop. Dis.">
        <title>Deep Sequencing Analysis of the Ixodes ricinus Haemocytome.</title>
        <authorList>
            <person name="Kotsyfakis M."/>
            <person name="Kopacek P."/>
            <person name="Franta Z."/>
            <person name="Pedra J.H."/>
            <person name="Ribeiro J.M."/>
        </authorList>
    </citation>
    <scope>NUCLEOTIDE SEQUENCE</scope>
</reference>
<feature type="compositionally biased region" description="Polar residues" evidence="1">
    <location>
        <begin position="135"/>
        <end position="151"/>
    </location>
</feature>
<name>A0A090X8K5_IXORI</name>
<sequence length="167" mass="18094">TAASNFYGASSLLESRDSHLFSGVHERFRAQDSRNKVRQARDFNRRHNACSLGPLKPGGSVWVTDASCQARVLSPAQGPRSYVVETPNGILQRNRRHLVPFSPTVTARESVELPAAEEPPGQPPEVQPGELPTAGCSSPSLDRASSPQGVTGSRYGRAIKPPRRLDL</sequence>
<organism evidence="2">
    <name type="scientific">Ixodes ricinus</name>
    <name type="common">Common tick</name>
    <name type="synonym">Acarus ricinus</name>
    <dbReference type="NCBI Taxonomy" id="34613"/>
    <lineage>
        <taxon>Eukaryota</taxon>
        <taxon>Metazoa</taxon>
        <taxon>Ecdysozoa</taxon>
        <taxon>Arthropoda</taxon>
        <taxon>Chelicerata</taxon>
        <taxon>Arachnida</taxon>
        <taxon>Acari</taxon>
        <taxon>Parasitiformes</taxon>
        <taxon>Ixodida</taxon>
        <taxon>Ixodoidea</taxon>
        <taxon>Ixodidae</taxon>
        <taxon>Ixodinae</taxon>
        <taxon>Ixodes</taxon>
    </lineage>
</organism>
<dbReference type="AlphaFoldDB" id="A0A090X8K5"/>
<protein>
    <submittedName>
        <fullName evidence="2">Uncharacterized protein</fullName>
    </submittedName>
</protein>
<dbReference type="EMBL" id="GBIH01001889">
    <property type="protein sequence ID" value="JAC92821.1"/>
    <property type="molecule type" value="mRNA"/>
</dbReference>
<evidence type="ECO:0000313" key="2">
    <source>
        <dbReference type="EMBL" id="JAC92821.1"/>
    </source>
</evidence>
<proteinExistence type="evidence at transcript level"/>
<feature type="non-terminal residue" evidence="2">
    <location>
        <position position="1"/>
    </location>
</feature>
<accession>A0A090X8K5</accession>
<evidence type="ECO:0000256" key="1">
    <source>
        <dbReference type="SAM" id="MobiDB-lite"/>
    </source>
</evidence>